<reference evidence="1" key="2">
    <citation type="submission" date="2013-05" db="EMBL/GenBank/DDBJ databases">
        <authorList>
            <person name="Carter J.-M."/>
            <person name="Baker S.C."/>
            <person name="Pink R."/>
            <person name="Carter D.R.F."/>
            <person name="Collins A."/>
            <person name="Tomlin J."/>
            <person name="Gibbs M."/>
            <person name="Breuker C.J."/>
        </authorList>
    </citation>
    <scope>NUCLEOTIDE SEQUENCE</scope>
    <source>
        <tissue evidence="1">Ovary</tissue>
    </source>
</reference>
<sequence>MVAQDAAGRYPLYCLSRLGRGDDNCILNCRHTTLDLAHLVRIESYWIRTGDRAVVLVTMYTLLSNYTHIRSVTILMSFRWRVCRYPRDTLLTFI</sequence>
<organism evidence="1">
    <name type="scientific">Pararge aegeria</name>
    <name type="common">speckled wood butterfly</name>
    <dbReference type="NCBI Taxonomy" id="116150"/>
    <lineage>
        <taxon>Eukaryota</taxon>
        <taxon>Metazoa</taxon>
        <taxon>Ecdysozoa</taxon>
        <taxon>Arthropoda</taxon>
        <taxon>Hexapoda</taxon>
        <taxon>Insecta</taxon>
        <taxon>Pterygota</taxon>
        <taxon>Neoptera</taxon>
        <taxon>Endopterygota</taxon>
        <taxon>Lepidoptera</taxon>
        <taxon>Glossata</taxon>
        <taxon>Ditrysia</taxon>
        <taxon>Papilionoidea</taxon>
        <taxon>Nymphalidae</taxon>
        <taxon>Satyrinae</taxon>
        <taxon>Satyrini</taxon>
        <taxon>Parargina</taxon>
        <taxon>Pararge</taxon>
    </lineage>
</organism>
<accession>S4NR40</accession>
<reference evidence="1" key="1">
    <citation type="journal article" date="2013" name="BMC Genomics">
        <title>Unscrambling butterfly oogenesis.</title>
        <authorList>
            <person name="Carter J.M."/>
            <person name="Baker S.C."/>
            <person name="Pink R."/>
            <person name="Carter D.R."/>
            <person name="Collins A."/>
            <person name="Tomlin J."/>
            <person name="Gibbs M."/>
            <person name="Breuker C.J."/>
        </authorList>
    </citation>
    <scope>NUCLEOTIDE SEQUENCE</scope>
    <source>
        <tissue evidence="1">Ovary</tissue>
    </source>
</reference>
<protein>
    <submittedName>
        <fullName evidence="1">Uncharacterized protein</fullName>
    </submittedName>
</protein>
<proteinExistence type="predicted"/>
<name>S4NR40_9NEOP</name>
<dbReference type="AlphaFoldDB" id="S4NR40"/>
<dbReference type="EMBL" id="GAIX01013006">
    <property type="protein sequence ID" value="JAA79554.1"/>
    <property type="molecule type" value="Transcribed_RNA"/>
</dbReference>
<evidence type="ECO:0000313" key="1">
    <source>
        <dbReference type="EMBL" id="JAA79554.1"/>
    </source>
</evidence>